<comment type="caution">
    <text evidence="4">The sequence shown here is derived from an EMBL/GenBank/DDBJ whole genome shotgun (WGS) entry which is preliminary data.</text>
</comment>
<evidence type="ECO:0008006" key="6">
    <source>
        <dbReference type="Google" id="ProtNLM"/>
    </source>
</evidence>
<dbReference type="GeneID" id="85462422"/>
<comment type="similarity">
    <text evidence="1">Belongs to the short-chain dehydrogenases/reductases (SDR) family.</text>
</comment>
<keyword evidence="2" id="KW-0521">NADP</keyword>
<dbReference type="RefSeq" id="XP_060436651.1">
    <property type="nucleotide sequence ID" value="XM_060577896.1"/>
</dbReference>
<dbReference type="Pfam" id="PF00106">
    <property type="entry name" value="adh_short"/>
    <property type="match status" value="1"/>
</dbReference>
<dbReference type="Proteomes" id="UP001224890">
    <property type="component" value="Unassembled WGS sequence"/>
</dbReference>
<accession>A0AAJ0B1H7</accession>
<dbReference type="GO" id="GO:0016491">
    <property type="term" value="F:oxidoreductase activity"/>
    <property type="evidence" value="ECO:0007669"/>
    <property type="project" value="UniProtKB-KW"/>
</dbReference>
<organism evidence="4 5">
    <name type="scientific">Colletotrichum godetiae</name>
    <dbReference type="NCBI Taxonomy" id="1209918"/>
    <lineage>
        <taxon>Eukaryota</taxon>
        <taxon>Fungi</taxon>
        <taxon>Dikarya</taxon>
        <taxon>Ascomycota</taxon>
        <taxon>Pezizomycotina</taxon>
        <taxon>Sordariomycetes</taxon>
        <taxon>Hypocreomycetidae</taxon>
        <taxon>Glomerellales</taxon>
        <taxon>Glomerellaceae</taxon>
        <taxon>Colletotrichum</taxon>
        <taxon>Colletotrichum acutatum species complex</taxon>
    </lineage>
</organism>
<dbReference type="EMBL" id="JAHMHR010000001">
    <property type="protein sequence ID" value="KAK1700896.1"/>
    <property type="molecule type" value="Genomic_DNA"/>
</dbReference>
<protein>
    <recommendedName>
        <fullName evidence="6">Short-chain dehydrogenase</fullName>
    </recommendedName>
</protein>
<proteinExistence type="inferred from homology"/>
<dbReference type="Gene3D" id="3.40.50.720">
    <property type="entry name" value="NAD(P)-binding Rossmann-like Domain"/>
    <property type="match status" value="1"/>
</dbReference>
<keyword evidence="3" id="KW-0560">Oxidoreductase</keyword>
<dbReference type="InterPro" id="IPR036291">
    <property type="entry name" value="NAD(P)-bd_dom_sf"/>
</dbReference>
<dbReference type="InterPro" id="IPR002347">
    <property type="entry name" value="SDR_fam"/>
</dbReference>
<dbReference type="SUPFAM" id="SSF51735">
    <property type="entry name" value="NAD(P)-binding Rossmann-fold domains"/>
    <property type="match status" value="1"/>
</dbReference>
<reference evidence="4" key="1">
    <citation type="submission" date="2021-06" db="EMBL/GenBank/DDBJ databases">
        <title>Comparative genomics, transcriptomics and evolutionary studies reveal genomic signatures of adaptation to plant cell wall in hemibiotrophic fungi.</title>
        <authorList>
            <consortium name="DOE Joint Genome Institute"/>
            <person name="Baroncelli R."/>
            <person name="Diaz J.F."/>
            <person name="Benocci T."/>
            <person name="Peng M."/>
            <person name="Battaglia E."/>
            <person name="Haridas S."/>
            <person name="Andreopoulos W."/>
            <person name="Labutti K."/>
            <person name="Pangilinan J."/>
            <person name="Floch G.L."/>
            <person name="Makela M.R."/>
            <person name="Henrissat B."/>
            <person name="Grigoriev I.V."/>
            <person name="Crouch J.A."/>
            <person name="De Vries R.P."/>
            <person name="Sukno S.A."/>
            <person name="Thon M.R."/>
        </authorList>
    </citation>
    <scope>NUCLEOTIDE SEQUENCE</scope>
    <source>
        <strain evidence="4">CBS 193.32</strain>
    </source>
</reference>
<sequence>MISTAGGLQAKYRYGNAKIWLAARSQSKTQAVIDEIKAAHSGSSGDMIFLKCELDDLATIIATVQESLSRENRLDVLWNNAGSETVQGYELQLRINNIARHLLTNKYSRSKAENFRQAAEYARRVMTSGIISLSLNPGNFVNNLQQNMSKVQLAAFTLISHPPKNGAYTQLFAGLDQSITMEYSGGWDLLDPELGGQY</sequence>
<dbReference type="PANTHER" id="PTHR24320">
    <property type="entry name" value="RETINOL DEHYDROGENASE"/>
    <property type="match status" value="1"/>
</dbReference>
<gene>
    <name evidence="4" type="ORF">BDP55DRAFT_699537</name>
</gene>
<name>A0AAJ0B1H7_9PEZI</name>
<keyword evidence="5" id="KW-1185">Reference proteome</keyword>
<evidence type="ECO:0000256" key="1">
    <source>
        <dbReference type="ARBA" id="ARBA00006484"/>
    </source>
</evidence>
<evidence type="ECO:0000256" key="3">
    <source>
        <dbReference type="ARBA" id="ARBA00023002"/>
    </source>
</evidence>
<evidence type="ECO:0000313" key="4">
    <source>
        <dbReference type="EMBL" id="KAK1700896.1"/>
    </source>
</evidence>
<dbReference type="PANTHER" id="PTHR24320:SF236">
    <property type="entry name" value="SHORT-CHAIN DEHYDROGENASE-RELATED"/>
    <property type="match status" value="1"/>
</dbReference>
<dbReference type="AlphaFoldDB" id="A0AAJ0B1H7"/>
<evidence type="ECO:0000313" key="5">
    <source>
        <dbReference type="Proteomes" id="UP001224890"/>
    </source>
</evidence>
<evidence type="ECO:0000256" key="2">
    <source>
        <dbReference type="ARBA" id="ARBA00022857"/>
    </source>
</evidence>